<dbReference type="GO" id="GO:0051983">
    <property type="term" value="P:regulation of chromosome segregation"/>
    <property type="evidence" value="ECO:0007669"/>
    <property type="project" value="TreeGrafter"/>
</dbReference>
<keyword evidence="6" id="KW-0131">Cell cycle</keyword>
<dbReference type="Pfam" id="PF15276">
    <property type="entry name" value="PP1_bind"/>
    <property type="match status" value="1"/>
</dbReference>
<dbReference type="GO" id="GO:0019888">
    <property type="term" value="F:protein phosphatase regulator activity"/>
    <property type="evidence" value="ECO:0007669"/>
    <property type="project" value="Ensembl"/>
</dbReference>
<feature type="region of interest" description="Disordered" evidence="7">
    <location>
        <begin position="957"/>
        <end position="1003"/>
    </location>
</feature>
<keyword evidence="5" id="KW-0539">Nucleus</keyword>
<gene>
    <name evidence="9" type="primary">CDCA2</name>
</gene>
<keyword evidence="10" id="KW-1185">Reference proteome</keyword>
<feature type="compositionally biased region" description="Basic and acidic residues" evidence="7">
    <location>
        <begin position="994"/>
        <end position="1003"/>
    </location>
</feature>
<dbReference type="PANTHER" id="PTHR21603">
    <property type="entry name" value="ANTIGEN KI-67-LIKE PROTEIN"/>
    <property type="match status" value="1"/>
</dbReference>
<dbReference type="GO" id="GO:0005654">
    <property type="term" value="C:nucleoplasm"/>
    <property type="evidence" value="ECO:0007669"/>
    <property type="project" value="Ensembl"/>
</dbReference>
<dbReference type="AlphaFoldDB" id="A0A8C5ZJD4"/>
<keyword evidence="4" id="KW-0832">Ubl conjugation</keyword>
<sequence>MPYNILSISENAAFILGTGKLVIPQKHAAGMTPDLCTPDTFKSSLNFSTATIEQLGITPESSVKNSSGKKKNFITKKSRRRSSIGTRGSPETNHLIRFIAQRRILKNAKRTSLAQDSPFQGSPGLYQNVSSLRERISAFQTAFHSIKEDEKMIDCPEFSGVRGGFETTGLTNMESLGECQQSGFSEKLPCKRRRISLQSSSDDNLSNVERGVMDLQILSMDVDGMCADEASADLPEVIHLFYTHEWSSGFLVPEGLYLTFKGETNNNKCKVPDYVEGTESSDAVLIDILTAGASSDTVPEAKSSATTVCKRDIPSTDSFVLRSVLKKPSGNLFAENLQEHHDNHCDDLIDPGLISNLSNCFEEQKAEDQESLKTPAFLNVRKRKRVTFGEDLSPEVFDESLPANTPLRKGGTPVRQKDLSSVSPLLLEQSPVPEQLPQPNFEDKGENLENIEPLQVSFGVLNPSVSENLSGTDTFSSSNNHEKVSSRKIGRLTRTSGRRNQLISFAEENVCNLHNAETKSCKEKKINRRKSQETKYRNRALPKKNQVSQSCTEKKGKWMKRVQKSLYGEREMASKKPLLSPIPELPEVCEMTPLVPGVRRMCSDGCNSNGKLEEETPPKIRVKKNILWPQNPKDLHVQQGLGESDVYGLCRSYIKTSTLPGSVTSEEDPNTNTMDTKDNGNIPKAENTLESENESKTETKTETEDSQASCASVMGEHIVSDHPKPDFILQCQESAAAGQNAEKLCQTLKISEDIRYEKQEDLVVAAEGKLQGSPFMCESHKEFNCLEDVLIGNIKEAKCNSDNVGRKSPENSIMSCREKKHRRRSMCYSDGQNLHLEQNGNHEPSYSVGSSLEISLEQIFQRENGKTKVRRSSRFQKNSESEGLMWVSPPCPPTSQKSRRRTISTFDCRSLGNMSPIKEALSSRQNPRVVVAASGEESSQNLAAECSRLPEQRRRRRSFCAPTLSSKAQCHSAQPLQEKSLSQEGRKPLAHLPRGGDRKNNKN</sequence>
<evidence type="ECO:0000256" key="3">
    <source>
        <dbReference type="ARBA" id="ARBA00022553"/>
    </source>
</evidence>
<feature type="region of interest" description="Disordered" evidence="7">
    <location>
        <begin position="522"/>
        <end position="554"/>
    </location>
</feature>
<feature type="domain" description="PP1-binding" evidence="8">
    <location>
        <begin position="382"/>
        <end position="443"/>
    </location>
</feature>
<feature type="region of interest" description="Disordered" evidence="7">
    <location>
        <begin position="60"/>
        <end position="90"/>
    </location>
</feature>
<evidence type="ECO:0000259" key="8">
    <source>
        <dbReference type="Pfam" id="PF15276"/>
    </source>
</evidence>
<reference evidence="9" key="2">
    <citation type="submission" date="2025-09" db="UniProtKB">
        <authorList>
            <consortium name="Ensembl"/>
        </authorList>
    </citation>
    <scope>IDENTIFICATION</scope>
</reference>
<evidence type="ECO:0000313" key="9">
    <source>
        <dbReference type="Ensembl" id="ENSMMMP00000015367.1"/>
    </source>
</evidence>
<dbReference type="Proteomes" id="UP000694407">
    <property type="component" value="Unplaced"/>
</dbReference>
<proteinExistence type="predicted"/>
<dbReference type="GO" id="GO:0005829">
    <property type="term" value="C:cytosol"/>
    <property type="evidence" value="ECO:0007669"/>
    <property type="project" value="Ensembl"/>
</dbReference>
<evidence type="ECO:0000256" key="1">
    <source>
        <dbReference type="ARBA" id="ARBA00004123"/>
    </source>
</evidence>
<evidence type="ECO:0000256" key="6">
    <source>
        <dbReference type="ARBA" id="ARBA00023306"/>
    </source>
</evidence>
<reference evidence="9" key="1">
    <citation type="submission" date="2025-08" db="UniProtKB">
        <authorList>
            <consortium name="Ensembl"/>
        </authorList>
    </citation>
    <scope>IDENTIFICATION</scope>
</reference>
<dbReference type="InterPro" id="IPR029334">
    <property type="entry name" value="PP1-bd"/>
</dbReference>
<organism evidence="9 10">
    <name type="scientific">Marmota marmota marmota</name>
    <name type="common">Alpine marmot</name>
    <dbReference type="NCBI Taxonomy" id="9994"/>
    <lineage>
        <taxon>Eukaryota</taxon>
        <taxon>Metazoa</taxon>
        <taxon>Chordata</taxon>
        <taxon>Craniata</taxon>
        <taxon>Vertebrata</taxon>
        <taxon>Euteleostomi</taxon>
        <taxon>Mammalia</taxon>
        <taxon>Eutheria</taxon>
        <taxon>Euarchontoglires</taxon>
        <taxon>Glires</taxon>
        <taxon>Rodentia</taxon>
        <taxon>Sciuromorpha</taxon>
        <taxon>Sciuridae</taxon>
        <taxon>Xerinae</taxon>
        <taxon>Marmotini</taxon>
        <taxon>Marmota</taxon>
    </lineage>
</organism>
<dbReference type="GO" id="GO:0007088">
    <property type="term" value="P:regulation of mitotic nuclear division"/>
    <property type="evidence" value="ECO:0007669"/>
    <property type="project" value="TreeGrafter"/>
</dbReference>
<feature type="region of interest" description="Disordered" evidence="7">
    <location>
        <begin position="396"/>
        <end position="419"/>
    </location>
</feature>
<feature type="region of interest" description="Disordered" evidence="7">
    <location>
        <begin position="659"/>
        <end position="709"/>
    </location>
</feature>
<feature type="compositionally biased region" description="Polar residues" evidence="7">
    <location>
        <begin position="963"/>
        <end position="983"/>
    </location>
</feature>
<dbReference type="GeneTree" id="ENSGT00940000154352"/>
<evidence type="ECO:0000256" key="2">
    <source>
        <dbReference type="ARBA" id="ARBA00022499"/>
    </source>
</evidence>
<feature type="compositionally biased region" description="Polar residues" evidence="7">
    <location>
        <begin position="659"/>
        <end position="674"/>
    </location>
</feature>
<feature type="compositionally biased region" description="Basic and acidic residues" evidence="7">
    <location>
        <begin position="522"/>
        <end position="536"/>
    </location>
</feature>
<dbReference type="PANTHER" id="PTHR21603:SF16">
    <property type="entry name" value="CELL DIVISION CYCLE-ASSOCIATED PROTEIN 2"/>
    <property type="match status" value="1"/>
</dbReference>
<evidence type="ECO:0000256" key="7">
    <source>
        <dbReference type="SAM" id="MobiDB-lite"/>
    </source>
</evidence>
<keyword evidence="3" id="KW-0597">Phosphoprotein</keyword>
<feature type="region of interest" description="Disordered" evidence="7">
    <location>
        <begin position="863"/>
        <end position="903"/>
    </location>
</feature>
<name>A0A8C5ZJD4_MARMA</name>
<dbReference type="GO" id="GO:0005694">
    <property type="term" value="C:chromosome"/>
    <property type="evidence" value="ECO:0007669"/>
    <property type="project" value="Ensembl"/>
</dbReference>
<comment type="subcellular location">
    <subcellularLocation>
        <location evidence="1">Nucleus</location>
    </subcellularLocation>
</comment>
<keyword evidence="2" id="KW-1017">Isopeptide bond</keyword>
<evidence type="ECO:0000256" key="4">
    <source>
        <dbReference type="ARBA" id="ARBA00022843"/>
    </source>
</evidence>
<dbReference type="Ensembl" id="ENSMMMT00000017527.1">
    <property type="protein sequence ID" value="ENSMMMP00000015367.1"/>
    <property type="gene ID" value="ENSMMMG00000013660.1"/>
</dbReference>
<evidence type="ECO:0000313" key="10">
    <source>
        <dbReference type="Proteomes" id="UP000694407"/>
    </source>
</evidence>
<protein>
    <submittedName>
        <fullName evidence="9">Cell division cycle associated 2</fullName>
    </submittedName>
</protein>
<accession>A0A8C5ZJD4</accession>
<feature type="compositionally biased region" description="Basic and acidic residues" evidence="7">
    <location>
        <begin position="693"/>
        <end position="703"/>
    </location>
</feature>
<evidence type="ECO:0000256" key="5">
    <source>
        <dbReference type="ARBA" id="ARBA00023242"/>
    </source>
</evidence>
<feature type="compositionally biased region" description="Basic residues" evidence="7">
    <location>
        <begin position="67"/>
        <end position="82"/>
    </location>
</feature>